<reference evidence="3" key="1">
    <citation type="submission" date="2016-11" db="UniProtKB">
        <authorList>
            <consortium name="WormBaseParasite"/>
        </authorList>
    </citation>
    <scope>IDENTIFICATION</scope>
</reference>
<name>A0A1I7ZGZ3_9BILA</name>
<sequence length="90" mass="10294">MSSTKVILFLCLVLSVQICLSAPTERYDPRAKEGQIEKFIGMIWQFRDPQFLWDTVTSILEKIGTMAINAFLMYGRSVSRVTPTAMHPMH</sequence>
<proteinExistence type="predicted"/>
<evidence type="ECO:0000256" key="1">
    <source>
        <dbReference type="SAM" id="SignalP"/>
    </source>
</evidence>
<keyword evidence="2" id="KW-1185">Reference proteome</keyword>
<feature type="chain" id="PRO_5009313439" evidence="1">
    <location>
        <begin position="22"/>
        <end position="90"/>
    </location>
</feature>
<dbReference type="WBParaSite" id="L893_g26329.t1">
    <property type="protein sequence ID" value="L893_g26329.t1"/>
    <property type="gene ID" value="L893_g26329"/>
</dbReference>
<organism evidence="2 3">
    <name type="scientific">Steinernema glaseri</name>
    <dbReference type="NCBI Taxonomy" id="37863"/>
    <lineage>
        <taxon>Eukaryota</taxon>
        <taxon>Metazoa</taxon>
        <taxon>Ecdysozoa</taxon>
        <taxon>Nematoda</taxon>
        <taxon>Chromadorea</taxon>
        <taxon>Rhabditida</taxon>
        <taxon>Tylenchina</taxon>
        <taxon>Panagrolaimomorpha</taxon>
        <taxon>Strongyloidoidea</taxon>
        <taxon>Steinernematidae</taxon>
        <taxon>Steinernema</taxon>
    </lineage>
</organism>
<keyword evidence="1" id="KW-0732">Signal</keyword>
<dbReference type="AlphaFoldDB" id="A0A1I7ZGZ3"/>
<evidence type="ECO:0000313" key="3">
    <source>
        <dbReference type="WBParaSite" id="L893_g26329.t1"/>
    </source>
</evidence>
<feature type="signal peptide" evidence="1">
    <location>
        <begin position="1"/>
        <end position="21"/>
    </location>
</feature>
<accession>A0A1I7ZGZ3</accession>
<evidence type="ECO:0000313" key="2">
    <source>
        <dbReference type="Proteomes" id="UP000095287"/>
    </source>
</evidence>
<dbReference type="Proteomes" id="UP000095287">
    <property type="component" value="Unplaced"/>
</dbReference>
<protein>
    <submittedName>
        <fullName evidence="3">Secreted protein</fullName>
    </submittedName>
</protein>